<sequence>MIATLALRQIRRGASIVIVLVAGMSAMVAATYAGTVGDALDAAALAALAENPAVRTLFGEPVALDDPGGFTVWRTGTVLGVLVGVWGLLTATRITRGEEDTGRWDLLAAGRAPVASIVARHLVVLAGALLAAGLATAGALIAVGTAPVGAVLHGAGVALVGVSFAAAGTLAAQILPARGAATGAAVALLGATLLMRMVGDGIDALGWLRWLSPFGLTALAQPYAANRVMPLAVLTVAAVGLLVAAVFAARRRDVRGGWLAAPAGRPPRLWLLGSVPGFATRRLARPLLGWATGIASYYLLIGLLAVSMTDFLADNARFADLASHAGFGGLGTVDGYVAALFALLAIPIGVFAAVRIATTAADENNRRMTLLYAQPVTRTRLLTAEVAVTTAGTVFLAISAGFATWAGSAAVDAPLGLGAALAGAVNVLAVALLCLGAAVLALGWAPRTVALVGALPAAGGFLLHVLADSTGAPPWVDRLSPFTHLAPVPDLPPNWPAAAVMLTTAVALSLLGAIGYQRRDLRG</sequence>
<keyword evidence="1" id="KW-0812">Transmembrane</keyword>
<gene>
    <name evidence="2" type="ORF">D7193_25480</name>
</gene>
<feature type="transmembrane region" description="Helical" evidence="1">
    <location>
        <begin position="495"/>
        <end position="516"/>
    </location>
</feature>
<organism evidence="2 3">
    <name type="scientific">Micromonospora costi</name>
    <dbReference type="NCBI Taxonomy" id="1530042"/>
    <lineage>
        <taxon>Bacteria</taxon>
        <taxon>Bacillati</taxon>
        <taxon>Actinomycetota</taxon>
        <taxon>Actinomycetes</taxon>
        <taxon>Micromonosporales</taxon>
        <taxon>Micromonosporaceae</taxon>
        <taxon>Micromonospora</taxon>
    </lineage>
</organism>
<name>A0A3A9ZY45_9ACTN</name>
<evidence type="ECO:0000256" key="1">
    <source>
        <dbReference type="SAM" id="Phobius"/>
    </source>
</evidence>
<feature type="transmembrane region" description="Helical" evidence="1">
    <location>
        <begin position="417"/>
        <end position="442"/>
    </location>
</feature>
<feature type="transmembrane region" description="Helical" evidence="1">
    <location>
        <begin position="184"/>
        <end position="208"/>
    </location>
</feature>
<feature type="transmembrane region" description="Helical" evidence="1">
    <location>
        <begin position="12"/>
        <end position="33"/>
    </location>
</feature>
<dbReference type="Proteomes" id="UP000279968">
    <property type="component" value="Unassembled WGS sequence"/>
</dbReference>
<dbReference type="RefSeq" id="WP_120782222.1">
    <property type="nucleotide sequence ID" value="NZ_JBHLUP010000002.1"/>
</dbReference>
<feature type="transmembrane region" description="Helical" evidence="1">
    <location>
        <begin position="336"/>
        <end position="360"/>
    </location>
</feature>
<accession>A0A3A9ZY45</accession>
<reference evidence="2 3" key="1">
    <citation type="journal article" date="2015" name="Int. J. Syst. Evol. Microbiol.">
        <title>Micromonospora costi sp. nov., isolated from a leaf of Costus speciosus.</title>
        <authorList>
            <person name="Thawai C."/>
        </authorList>
    </citation>
    <scope>NUCLEOTIDE SEQUENCE [LARGE SCALE GENOMIC DNA]</scope>
    <source>
        <strain evidence="2 3">CS1-12</strain>
    </source>
</reference>
<feature type="transmembrane region" description="Helical" evidence="1">
    <location>
        <begin position="381"/>
        <end position="405"/>
    </location>
</feature>
<proteinExistence type="predicted"/>
<feature type="transmembrane region" description="Helical" evidence="1">
    <location>
        <begin position="122"/>
        <end position="144"/>
    </location>
</feature>
<feature type="transmembrane region" description="Helical" evidence="1">
    <location>
        <begin position="287"/>
        <end position="308"/>
    </location>
</feature>
<keyword evidence="1" id="KW-1133">Transmembrane helix</keyword>
<evidence type="ECO:0000313" key="3">
    <source>
        <dbReference type="Proteomes" id="UP000279968"/>
    </source>
</evidence>
<keyword evidence="1" id="KW-0472">Membrane</keyword>
<evidence type="ECO:0000313" key="2">
    <source>
        <dbReference type="EMBL" id="RKN53278.1"/>
    </source>
</evidence>
<keyword evidence="3" id="KW-1185">Reference proteome</keyword>
<feature type="transmembrane region" description="Helical" evidence="1">
    <location>
        <begin position="150"/>
        <end position="172"/>
    </location>
</feature>
<dbReference type="EMBL" id="RBAN01000004">
    <property type="protein sequence ID" value="RKN53278.1"/>
    <property type="molecule type" value="Genomic_DNA"/>
</dbReference>
<feature type="transmembrane region" description="Helical" evidence="1">
    <location>
        <begin position="228"/>
        <end position="249"/>
    </location>
</feature>
<dbReference type="AlphaFoldDB" id="A0A3A9ZY45"/>
<feature type="transmembrane region" description="Helical" evidence="1">
    <location>
        <begin position="449"/>
        <end position="467"/>
    </location>
</feature>
<feature type="transmembrane region" description="Helical" evidence="1">
    <location>
        <begin position="71"/>
        <end position="89"/>
    </location>
</feature>
<comment type="caution">
    <text evidence="2">The sequence shown here is derived from an EMBL/GenBank/DDBJ whole genome shotgun (WGS) entry which is preliminary data.</text>
</comment>
<protein>
    <submittedName>
        <fullName evidence="2">Polyketide antibiotic transporter</fullName>
    </submittedName>
</protein>
<dbReference type="OrthoDB" id="2014935at2"/>